<dbReference type="GO" id="GO:0019646">
    <property type="term" value="P:aerobic electron transport chain"/>
    <property type="evidence" value="ECO:0007669"/>
    <property type="project" value="InterPro"/>
</dbReference>
<evidence type="ECO:0000313" key="14">
    <source>
        <dbReference type="EMBL" id="PCR99338.1"/>
    </source>
</evidence>
<dbReference type="PANTHER" id="PTHR30365:SF15">
    <property type="entry name" value="CYTOCHROME BD UBIQUINOL OXIDASE SUBUNIT 1"/>
    <property type="match status" value="1"/>
</dbReference>
<feature type="transmembrane region" description="Helical" evidence="12">
    <location>
        <begin position="418"/>
        <end position="439"/>
    </location>
</feature>
<reference evidence="14 15" key="1">
    <citation type="submission" date="2014-12" db="EMBL/GenBank/DDBJ databases">
        <title>Draft genome sequences of 10 type strains of Lactococcus.</title>
        <authorList>
            <person name="Sun Z."/>
            <person name="Zhong Z."/>
            <person name="Liu W."/>
            <person name="Zhang W."/>
            <person name="Zhang H."/>
        </authorList>
    </citation>
    <scope>NUCLEOTIDE SEQUENCE [LARGE SCALE GENOMIC DNA]</scope>
    <source>
        <strain evidence="14 15">JCM 16395</strain>
    </source>
</reference>
<feature type="transmembrane region" description="Helical" evidence="12">
    <location>
        <begin position="92"/>
        <end position="115"/>
    </location>
</feature>
<evidence type="ECO:0000256" key="12">
    <source>
        <dbReference type="PIRNR" id="PIRNR006446"/>
    </source>
</evidence>
<keyword evidence="9 12" id="KW-1133">Transmembrane helix</keyword>
<keyword evidence="4 12" id="KW-1003">Cell membrane</keyword>
<evidence type="ECO:0000313" key="15">
    <source>
        <dbReference type="Proteomes" id="UP000218181"/>
    </source>
</evidence>
<proteinExistence type="inferred from homology"/>
<dbReference type="Pfam" id="PF01654">
    <property type="entry name" value="Cyt_bd_oxida_I"/>
    <property type="match status" value="1"/>
</dbReference>
<keyword evidence="5 12" id="KW-0349">Heme</keyword>
<keyword evidence="3 12" id="KW-0813">Transport</keyword>
<organism evidence="14 15">
    <name type="scientific">Lactococcus fujiensis JCM 16395</name>
    <dbReference type="NCBI Taxonomy" id="1291764"/>
    <lineage>
        <taxon>Bacteria</taxon>
        <taxon>Bacillati</taxon>
        <taxon>Bacillota</taxon>
        <taxon>Bacilli</taxon>
        <taxon>Lactobacillales</taxon>
        <taxon>Streptococcaceae</taxon>
        <taxon>Lactococcus</taxon>
    </lineage>
</organism>
<protein>
    <submittedName>
        <fullName evidence="14">Cytochrome D ubiquinol oxidase subunit I</fullName>
    </submittedName>
</protein>
<evidence type="ECO:0000256" key="1">
    <source>
        <dbReference type="ARBA" id="ARBA00004651"/>
    </source>
</evidence>
<keyword evidence="6 12" id="KW-0812">Transmembrane</keyword>
<keyword evidence="11 12" id="KW-0472">Membrane</keyword>
<dbReference type="PANTHER" id="PTHR30365">
    <property type="entry name" value="CYTOCHROME D UBIQUINOL OXIDASE"/>
    <property type="match status" value="1"/>
</dbReference>
<evidence type="ECO:0000256" key="11">
    <source>
        <dbReference type="ARBA" id="ARBA00023136"/>
    </source>
</evidence>
<dbReference type="GO" id="GO:0016682">
    <property type="term" value="F:oxidoreductase activity, acting on diphenols and related substances as donors, oxygen as acceptor"/>
    <property type="evidence" value="ECO:0007669"/>
    <property type="project" value="TreeGrafter"/>
</dbReference>
<evidence type="ECO:0000256" key="8">
    <source>
        <dbReference type="ARBA" id="ARBA00022982"/>
    </source>
</evidence>
<evidence type="ECO:0000256" key="3">
    <source>
        <dbReference type="ARBA" id="ARBA00022448"/>
    </source>
</evidence>
<comment type="caution">
    <text evidence="14">The sequence shown here is derived from an EMBL/GenBank/DDBJ whole genome shotgun (WGS) entry which is preliminary data.</text>
</comment>
<dbReference type="RefSeq" id="WP_054639327.1">
    <property type="nucleotide sequence ID" value="NZ_BBAL01000004.1"/>
</dbReference>
<comment type="subcellular location">
    <subcellularLocation>
        <location evidence="1">Cell membrane</location>
        <topology evidence="1">Multi-pass membrane protein</topology>
    </subcellularLocation>
</comment>
<sequence length="491" mass="55380">MLTIENLARFQFGMTTVFHFFFVPFSVGMLFMTFLMECIYVKTNDEKWKQRTKFFGSIMLLSFAVGVVTGIIQEFQFGMNWSDYSRFVGDIFGAPLAVEALLAFFMESTFLGIWMFGWDRLGKKLHLFALFLVFIGSLLSSLWILAANSFMQKPVGYEVIGGRATLTSFSALLSSNQTILEFFHVGTGFFLMGGFAAAGISAFQILKKRGDVNFWKPVVRLGLLVALIGSVGNFVAGDQQMLEVKESQPMKFSATEGVYEKTGDPAEWDMIAFFNEADHKEVFGIKIPYLLSILTYRKPSGSVDGMNDINKELQAKYGTDKNYYPPVTVLFYTFRIMAGLSMLFMLLSAGGLFLTRKKKQGMYENNVMMRIYGWSLFLPFAAITSGWLVTELGRYPWTVYGLFTIKESVSPSVSVGSLLFSNIVYFILFSILGTLMIMYTRRLMINSDVENATTSYVELDPFSKEAFEAEAQTVGNKNTKDPIPTEHKEVD</sequence>
<dbReference type="PIRSF" id="PIRSF006446">
    <property type="entry name" value="Cyt_quinol_oxidase_1"/>
    <property type="match status" value="1"/>
</dbReference>
<evidence type="ECO:0000256" key="6">
    <source>
        <dbReference type="ARBA" id="ARBA00022692"/>
    </source>
</evidence>
<accession>A0A2A5RJN3</accession>
<dbReference type="OrthoDB" id="9807042at2"/>
<feature type="transmembrane region" description="Helical" evidence="12">
    <location>
        <begin position="127"/>
        <end position="146"/>
    </location>
</feature>
<dbReference type="GO" id="GO:0009055">
    <property type="term" value="F:electron transfer activity"/>
    <property type="evidence" value="ECO:0007669"/>
    <property type="project" value="UniProtKB-UniRule"/>
</dbReference>
<dbReference type="EMBL" id="JXJU01000009">
    <property type="protein sequence ID" value="PCR99338.1"/>
    <property type="molecule type" value="Genomic_DNA"/>
</dbReference>
<gene>
    <name evidence="14" type="ORF">RT41_GL001979</name>
</gene>
<evidence type="ECO:0000256" key="10">
    <source>
        <dbReference type="ARBA" id="ARBA00023004"/>
    </source>
</evidence>
<dbReference type="GO" id="GO:0005886">
    <property type="term" value="C:plasma membrane"/>
    <property type="evidence" value="ECO:0007669"/>
    <property type="project" value="UniProtKB-SubCell"/>
</dbReference>
<feature type="region of interest" description="Disordered" evidence="13">
    <location>
        <begin position="471"/>
        <end position="491"/>
    </location>
</feature>
<feature type="transmembrane region" description="Helical" evidence="12">
    <location>
        <begin position="53"/>
        <end position="72"/>
    </location>
</feature>
<keyword evidence="15" id="KW-1185">Reference proteome</keyword>
<dbReference type="STRING" id="1291764.GCA_001311235_01426"/>
<keyword evidence="8 12" id="KW-0249">Electron transport</keyword>
<dbReference type="GO" id="GO:0046872">
    <property type="term" value="F:metal ion binding"/>
    <property type="evidence" value="ECO:0007669"/>
    <property type="project" value="UniProtKB-UniRule"/>
</dbReference>
<dbReference type="GO" id="GO:0070069">
    <property type="term" value="C:cytochrome complex"/>
    <property type="evidence" value="ECO:0007669"/>
    <property type="project" value="UniProtKB-UniRule"/>
</dbReference>
<dbReference type="GO" id="GO:0020037">
    <property type="term" value="F:heme binding"/>
    <property type="evidence" value="ECO:0007669"/>
    <property type="project" value="TreeGrafter"/>
</dbReference>
<feature type="transmembrane region" description="Helical" evidence="12">
    <location>
        <begin position="367"/>
        <end position="389"/>
    </location>
</feature>
<evidence type="ECO:0000256" key="13">
    <source>
        <dbReference type="SAM" id="MobiDB-lite"/>
    </source>
</evidence>
<feature type="compositionally biased region" description="Basic and acidic residues" evidence="13">
    <location>
        <begin position="478"/>
        <end position="491"/>
    </location>
</feature>
<keyword evidence="7 12" id="KW-0479">Metal-binding</keyword>
<feature type="transmembrane region" description="Helical" evidence="12">
    <location>
        <begin position="20"/>
        <end position="41"/>
    </location>
</feature>
<evidence type="ECO:0000256" key="9">
    <source>
        <dbReference type="ARBA" id="ARBA00022989"/>
    </source>
</evidence>
<keyword evidence="10 12" id="KW-0408">Iron</keyword>
<dbReference type="Proteomes" id="UP000218181">
    <property type="component" value="Unassembled WGS sequence"/>
</dbReference>
<feature type="transmembrane region" description="Helical" evidence="12">
    <location>
        <begin position="182"/>
        <end position="206"/>
    </location>
</feature>
<comment type="similarity">
    <text evidence="2 12">Belongs to the cytochrome ubiquinol oxidase subunit 1 family.</text>
</comment>
<feature type="transmembrane region" description="Helical" evidence="12">
    <location>
        <begin position="218"/>
        <end position="236"/>
    </location>
</feature>
<dbReference type="AlphaFoldDB" id="A0A2A5RJN3"/>
<name>A0A2A5RJN3_9LACT</name>
<feature type="transmembrane region" description="Helical" evidence="12">
    <location>
        <begin position="329"/>
        <end position="355"/>
    </location>
</feature>
<evidence type="ECO:0000256" key="5">
    <source>
        <dbReference type="ARBA" id="ARBA00022617"/>
    </source>
</evidence>
<dbReference type="InterPro" id="IPR002585">
    <property type="entry name" value="Cyt-d_ubiquinol_oxidase_su_1"/>
</dbReference>
<evidence type="ECO:0000256" key="7">
    <source>
        <dbReference type="ARBA" id="ARBA00022723"/>
    </source>
</evidence>
<evidence type="ECO:0000256" key="2">
    <source>
        <dbReference type="ARBA" id="ARBA00009819"/>
    </source>
</evidence>
<evidence type="ECO:0000256" key="4">
    <source>
        <dbReference type="ARBA" id="ARBA00022475"/>
    </source>
</evidence>